<protein>
    <submittedName>
        <fullName evidence="2">Uncharacterized protein</fullName>
    </submittedName>
</protein>
<comment type="caution">
    <text evidence="2">The sequence shown here is derived from an EMBL/GenBank/DDBJ whole genome shotgun (WGS) entry which is preliminary data.</text>
</comment>
<keyword evidence="1" id="KW-0472">Membrane</keyword>
<name>K2LBI2_HELPX</name>
<organism evidence="2 3">
    <name type="scientific">Helicobacter pylori R036d</name>
    <dbReference type="NCBI Taxonomy" id="1145113"/>
    <lineage>
        <taxon>Bacteria</taxon>
        <taxon>Pseudomonadati</taxon>
        <taxon>Campylobacterota</taxon>
        <taxon>Epsilonproteobacteria</taxon>
        <taxon>Campylobacterales</taxon>
        <taxon>Helicobacteraceae</taxon>
        <taxon>Helicobacter</taxon>
    </lineage>
</organism>
<dbReference type="AlphaFoldDB" id="K2LBI2"/>
<dbReference type="Proteomes" id="UP000006759">
    <property type="component" value="Unassembled WGS sequence"/>
</dbReference>
<sequence length="58" mass="7239">MVEWLNDCLNAISTPFLKKRRLRILYLVVFNQWLMVRIYFLMMMRFYLILNDDAFVFI</sequence>
<reference evidence="2 3" key="1">
    <citation type="submission" date="2012-08" db="EMBL/GenBank/DDBJ databases">
        <title>Comparative Sequence Analysis of H. pylori isolates.</title>
        <authorList>
            <person name="Blanchard T.G."/>
            <person name="Czinn S.J."/>
            <person name="McCracken C.M."/>
            <person name="Abolude K.A."/>
            <person name="Shefchek K.S."/>
            <person name="Maroo A.M."/>
            <person name="Santana-Cruz I.S."/>
            <person name="Tallon L.J."/>
            <person name="Ficke F.W.F."/>
        </authorList>
    </citation>
    <scope>NUCLEOTIDE SEQUENCE [LARGE SCALE GENOMIC DNA]</scope>
    <source>
        <strain evidence="2 3">R036d</strain>
    </source>
</reference>
<keyword evidence="1" id="KW-1133">Transmembrane helix</keyword>
<evidence type="ECO:0000313" key="2">
    <source>
        <dbReference type="EMBL" id="EKE87140.1"/>
    </source>
</evidence>
<keyword evidence="1" id="KW-0812">Transmembrane</keyword>
<dbReference type="EMBL" id="AMOT01000003">
    <property type="protein sequence ID" value="EKE87140.1"/>
    <property type="molecule type" value="Genomic_DNA"/>
</dbReference>
<proteinExistence type="predicted"/>
<gene>
    <name evidence="2" type="ORF">OUI_0577</name>
</gene>
<accession>K2LBI2</accession>
<evidence type="ECO:0000313" key="3">
    <source>
        <dbReference type="Proteomes" id="UP000006759"/>
    </source>
</evidence>
<dbReference type="PATRIC" id="fig|1145113.3.peg.563"/>
<feature type="transmembrane region" description="Helical" evidence="1">
    <location>
        <begin position="24"/>
        <end position="48"/>
    </location>
</feature>
<evidence type="ECO:0000256" key="1">
    <source>
        <dbReference type="SAM" id="Phobius"/>
    </source>
</evidence>